<keyword evidence="3" id="KW-1185">Reference proteome</keyword>
<name>A0A4U5LZ41_STECR</name>
<gene>
    <name evidence="2" type="ORF">L596_028690</name>
</gene>
<evidence type="ECO:0000256" key="1">
    <source>
        <dbReference type="SAM" id="MobiDB-lite"/>
    </source>
</evidence>
<dbReference type="AlphaFoldDB" id="A0A4U5LZ41"/>
<feature type="region of interest" description="Disordered" evidence="1">
    <location>
        <begin position="70"/>
        <end position="137"/>
    </location>
</feature>
<dbReference type="Proteomes" id="UP000298663">
    <property type="component" value="Unassembled WGS sequence"/>
</dbReference>
<dbReference type="EMBL" id="AZBU02000011">
    <property type="protein sequence ID" value="TKR61598.1"/>
    <property type="molecule type" value="Genomic_DNA"/>
</dbReference>
<organism evidence="2 3">
    <name type="scientific">Steinernema carpocapsae</name>
    <name type="common">Entomopathogenic nematode</name>
    <dbReference type="NCBI Taxonomy" id="34508"/>
    <lineage>
        <taxon>Eukaryota</taxon>
        <taxon>Metazoa</taxon>
        <taxon>Ecdysozoa</taxon>
        <taxon>Nematoda</taxon>
        <taxon>Chromadorea</taxon>
        <taxon>Rhabditida</taxon>
        <taxon>Tylenchina</taxon>
        <taxon>Panagrolaimomorpha</taxon>
        <taxon>Strongyloidoidea</taxon>
        <taxon>Steinernematidae</taxon>
        <taxon>Steinernema</taxon>
    </lineage>
</organism>
<accession>A0A4U5LZ41</accession>
<evidence type="ECO:0000313" key="3">
    <source>
        <dbReference type="Proteomes" id="UP000298663"/>
    </source>
</evidence>
<sequence length="237" mass="26755">MHPSTPVSSFRLQSPKNSLSQNCRCSCPGNDESSPNPTRQLTAVPRPLYQFVSKHALSDLRSCVAARPERGGGALSINTGKNKPEARNKRDEIPGTAERRKGKHVVGERTLRPGDKESSGDSFGRSEEEEKKKTNRSKGFEVLGTRERIEEMLTMDKIRLYGWAIVVLFLEDRRTDSERLGVRYSAPNFFKSHFMGDFSKEIKNEILYEIKQNDLDVWVCSSVTNFPDASSTFAHLE</sequence>
<feature type="region of interest" description="Disordered" evidence="1">
    <location>
        <begin position="1"/>
        <end position="42"/>
    </location>
</feature>
<proteinExistence type="predicted"/>
<feature type="compositionally biased region" description="Polar residues" evidence="1">
    <location>
        <begin position="31"/>
        <end position="41"/>
    </location>
</feature>
<comment type="caution">
    <text evidence="2">The sequence shown here is derived from an EMBL/GenBank/DDBJ whole genome shotgun (WGS) entry which is preliminary data.</text>
</comment>
<reference evidence="2 3" key="1">
    <citation type="journal article" date="2015" name="Genome Biol.">
        <title>Comparative genomics of Steinernema reveals deeply conserved gene regulatory networks.</title>
        <authorList>
            <person name="Dillman A.R."/>
            <person name="Macchietto M."/>
            <person name="Porter C.F."/>
            <person name="Rogers A."/>
            <person name="Williams B."/>
            <person name="Antoshechkin I."/>
            <person name="Lee M.M."/>
            <person name="Goodwin Z."/>
            <person name="Lu X."/>
            <person name="Lewis E.E."/>
            <person name="Goodrich-Blair H."/>
            <person name="Stock S.P."/>
            <person name="Adams B.J."/>
            <person name="Sternberg P.W."/>
            <person name="Mortazavi A."/>
        </authorList>
    </citation>
    <scope>NUCLEOTIDE SEQUENCE [LARGE SCALE GENOMIC DNA]</scope>
    <source>
        <strain evidence="2 3">ALL</strain>
    </source>
</reference>
<feature type="compositionally biased region" description="Basic and acidic residues" evidence="1">
    <location>
        <begin position="82"/>
        <end position="132"/>
    </location>
</feature>
<evidence type="ECO:0000313" key="2">
    <source>
        <dbReference type="EMBL" id="TKR61598.1"/>
    </source>
</evidence>
<feature type="compositionally biased region" description="Polar residues" evidence="1">
    <location>
        <begin position="1"/>
        <end position="23"/>
    </location>
</feature>
<reference evidence="2 3" key="2">
    <citation type="journal article" date="2019" name="G3 (Bethesda)">
        <title>Hybrid Assembly of the Genome of the Entomopathogenic Nematode Steinernema carpocapsae Identifies the X-Chromosome.</title>
        <authorList>
            <person name="Serra L."/>
            <person name="Macchietto M."/>
            <person name="Macias-Munoz A."/>
            <person name="McGill C.J."/>
            <person name="Rodriguez I.M."/>
            <person name="Rodriguez B."/>
            <person name="Murad R."/>
            <person name="Mortazavi A."/>
        </authorList>
    </citation>
    <scope>NUCLEOTIDE SEQUENCE [LARGE SCALE GENOMIC DNA]</scope>
    <source>
        <strain evidence="2 3">ALL</strain>
    </source>
</reference>
<protein>
    <submittedName>
        <fullName evidence="2">Uncharacterized protein</fullName>
    </submittedName>
</protein>